<dbReference type="eggNOG" id="ENOG502QR9U">
    <property type="taxonomic scope" value="Eukaryota"/>
</dbReference>
<keyword evidence="3" id="KW-1185">Reference proteome</keyword>
<evidence type="ECO:0000256" key="1">
    <source>
        <dbReference type="SAM" id="MobiDB-lite"/>
    </source>
</evidence>
<protein>
    <submittedName>
        <fullName evidence="2">Uncharacterized protein</fullName>
    </submittedName>
</protein>
<name>A7TMZ7_VANPO</name>
<dbReference type="Proteomes" id="UP000000267">
    <property type="component" value="Unassembled WGS sequence"/>
</dbReference>
<dbReference type="RefSeq" id="XP_001644243.1">
    <property type="nucleotide sequence ID" value="XM_001644193.1"/>
</dbReference>
<reference evidence="2 3" key="1">
    <citation type="journal article" date="2007" name="Proc. Natl. Acad. Sci. U.S.A.">
        <title>Independent sorting-out of thousands of duplicated gene pairs in two yeast species descended from a whole-genome duplication.</title>
        <authorList>
            <person name="Scannell D.R."/>
            <person name="Frank A.C."/>
            <person name="Conant G.C."/>
            <person name="Byrne K.P."/>
            <person name="Woolfit M."/>
            <person name="Wolfe K.H."/>
        </authorList>
    </citation>
    <scope>NUCLEOTIDE SEQUENCE [LARGE SCALE GENOMIC DNA]</scope>
    <source>
        <strain evidence="3">ATCC 22028 / DSM 70294 / BCRC 21397 / CBS 2163 / NBRC 10782 / NRRL Y-8283 / UCD 57-17</strain>
    </source>
</reference>
<sequence>MDRVRDLLGGHHRNGDAPAMAHDPTNADTQNPNPNLNSESYVDDQYTVIEGENFGSDNATIHTFGSQATTIGDLQRNGFVNRCPRFNYQRKLPFISILLTKGFFCFPSEKSYRVFLENKRKFDFVDVETGMGIPLYQAISQNVMKSMFSRNDPVTKIYKYILINPDTDHVPEKAELIAKLNTGEKTSRNLYKFEFCSVYKDVVDHYKRIEHRFTFFRNDPKNKEPLIYTMVNHLERRNTDTQLDGLNLQWYGTTGFASPFGSNNFKLLVLDDNMPSMCDQKTMEDYDAYSRSQRTRPLGHLPVWARYSDDNSYIPKKRTLRIANFEIGEVGNSTLSENTSSEGIFDIPWDTEVLTCMAMVLHIYESRKDKRHGAASGLDATLLPTGLLM</sequence>
<proteinExistence type="predicted"/>
<dbReference type="FunCoup" id="A7TMZ7">
    <property type="interactions" value="19"/>
</dbReference>
<dbReference type="AlphaFoldDB" id="A7TMZ7"/>
<feature type="compositionally biased region" description="Polar residues" evidence="1">
    <location>
        <begin position="26"/>
        <end position="39"/>
    </location>
</feature>
<feature type="region of interest" description="Disordered" evidence="1">
    <location>
        <begin position="1"/>
        <end position="39"/>
    </location>
</feature>
<organism evidence="3">
    <name type="scientific">Vanderwaltozyma polyspora (strain ATCC 22028 / DSM 70294 / BCRC 21397 / CBS 2163 / NBRC 10782 / NRRL Y-8283 / UCD 57-17)</name>
    <name type="common">Kluyveromyces polysporus</name>
    <dbReference type="NCBI Taxonomy" id="436907"/>
    <lineage>
        <taxon>Eukaryota</taxon>
        <taxon>Fungi</taxon>
        <taxon>Dikarya</taxon>
        <taxon>Ascomycota</taxon>
        <taxon>Saccharomycotina</taxon>
        <taxon>Saccharomycetes</taxon>
        <taxon>Saccharomycetales</taxon>
        <taxon>Saccharomycetaceae</taxon>
        <taxon>Vanderwaltozyma</taxon>
    </lineage>
</organism>
<gene>
    <name evidence="2" type="ORF">Kpol_1051p35</name>
</gene>
<dbReference type="KEGG" id="vpo:Kpol_1051p35"/>
<evidence type="ECO:0000313" key="3">
    <source>
        <dbReference type="Proteomes" id="UP000000267"/>
    </source>
</evidence>
<dbReference type="PhylomeDB" id="A7TMZ7"/>
<dbReference type="OMA" id="GLNLRWY"/>
<dbReference type="OrthoDB" id="4063705at2759"/>
<feature type="compositionally biased region" description="Basic and acidic residues" evidence="1">
    <location>
        <begin position="1"/>
        <end position="15"/>
    </location>
</feature>
<dbReference type="InParanoid" id="A7TMZ7"/>
<dbReference type="GeneID" id="5544526"/>
<evidence type="ECO:0000313" key="2">
    <source>
        <dbReference type="EMBL" id="EDO16385.1"/>
    </source>
</evidence>
<dbReference type="HOGENOM" id="CLU_065220_0_0_1"/>
<accession>A7TMZ7</accession>
<dbReference type="EMBL" id="DS480426">
    <property type="protein sequence ID" value="EDO16385.1"/>
    <property type="molecule type" value="Genomic_DNA"/>
</dbReference>